<dbReference type="Pfam" id="PF00144">
    <property type="entry name" value="Beta-lactamase"/>
    <property type="match status" value="1"/>
</dbReference>
<dbReference type="SUPFAM" id="SSF56601">
    <property type="entry name" value="beta-lactamase/transpeptidase-like"/>
    <property type="match status" value="1"/>
</dbReference>
<dbReference type="InterPro" id="IPR012338">
    <property type="entry name" value="Beta-lactam/transpept-like"/>
</dbReference>
<dbReference type="PANTHER" id="PTHR43319:SF3">
    <property type="entry name" value="BETA-LACTAMASE-RELATED DOMAIN-CONTAINING PROTEIN"/>
    <property type="match status" value="1"/>
</dbReference>
<protein>
    <submittedName>
        <fullName evidence="2">Beta-lactamase</fullName>
    </submittedName>
</protein>
<reference evidence="2" key="1">
    <citation type="journal article" date="2015" name="Proc. Natl. Acad. Sci. U.S.A.">
        <title>Networks of energetic and metabolic interactions define dynamics in microbial communities.</title>
        <authorList>
            <person name="Embree M."/>
            <person name="Liu J.K."/>
            <person name="Al-Bassam M.M."/>
            <person name="Zengler K."/>
        </authorList>
    </citation>
    <scope>NUCLEOTIDE SEQUENCE</scope>
</reference>
<dbReference type="PANTHER" id="PTHR43319">
    <property type="entry name" value="BETA-LACTAMASE-RELATED"/>
    <property type="match status" value="1"/>
</dbReference>
<dbReference type="InterPro" id="IPR052907">
    <property type="entry name" value="Beta-lactamase/esterase"/>
</dbReference>
<dbReference type="AlphaFoldDB" id="A0A0W8FEL8"/>
<feature type="domain" description="Beta-lactamase-related" evidence="1">
    <location>
        <begin position="24"/>
        <end position="371"/>
    </location>
</feature>
<dbReference type="EMBL" id="LNQE01001313">
    <property type="protein sequence ID" value="KUG19233.1"/>
    <property type="molecule type" value="Genomic_DNA"/>
</dbReference>
<comment type="caution">
    <text evidence="2">The sequence shown here is derived from an EMBL/GenBank/DDBJ whole genome shotgun (WGS) entry which is preliminary data.</text>
</comment>
<evidence type="ECO:0000313" key="2">
    <source>
        <dbReference type="EMBL" id="KUG19233.1"/>
    </source>
</evidence>
<sequence>MDTNAVGGFARPEFEAVREAFLENFRHRRELGAACCIFYRGENVVDLWGGIRDGSTGEPWEEDTMVIVYSATKGMAGLAMAFAHSRGLFEYDERVSTYWPEFGQQGKERITVRQLLAHQAGLFVLDERLDRSLVSDPDRLAVVLARQKPAWEPGTRQAYHGITLGFYESELLRRVDQKHRSLGQFFQEEIADPLGLDFYIRLPEEIPNARLARPQRFSMAEAVFNLPPALVLSAMNPRSNFRRCLLGSELPEEDREQIYARNLEVPAGGGVGTARAMAHAYSVFATGGKELGIREETLRQLRAPAVPPVHGFYDECLKVEIPFSLGFVKPGPKNPFAHPGSFGAPGTGGSFGFADPHAQIGYAYAPNRMGAYLEDPREVAMRTAMYHSIGESDPFHG</sequence>
<accession>A0A0W8FEL8</accession>
<evidence type="ECO:0000259" key="1">
    <source>
        <dbReference type="Pfam" id="PF00144"/>
    </source>
</evidence>
<proteinExistence type="predicted"/>
<name>A0A0W8FEL8_9ZZZZ</name>
<organism evidence="2">
    <name type="scientific">hydrocarbon metagenome</name>
    <dbReference type="NCBI Taxonomy" id="938273"/>
    <lineage>
        <taxon>unclassified sequences</taxon>
        <taxon>metagenomes</taxon>
        <taxon>ecological metagenomes</taxon>
    </lineage>
</organism>
<gene>
    <name evidence="2" type="ORF">ASZ90_011060</name>
</gene>
<dbReference type="InterPro" id="IPR001466">
    <property type="entry name" value="Beta-lactam-related"/>
</dbReference>
<dbReference type="Gene3D" id="3.40.710.10">
    <property type="entry name" value="DD-peptidase/beta-lactamase superfamily"/>
    <property type="match status" value="1"/>
</dbReference>